<dbReference type="GO" id="GO:0005634">
    <property type="term" value="C:nucleus"/>
    <property type="evidence" value="ECO:0007669"/>
    <property type="project" value="UniProtKB-SubCell"/>
</dbReference>
<dbReference type="AlphaFoldDB" id="A0A8X8BND6"/>
<protein>
    <recommendedName>
        <fullName evidence="2">S100P-binding protein</fullName>
    </recommendedName>
</protein>
<dbReference type="PANTHER" id="PTHR14455">
    <property type="entry name" value="ASKOPOS"/>
    <property type="match status" value="1"/>
</dbReference>
<keyword evidence="3" id="KW-0539">Nucleus</keyword>
<sequence>MDEEQILGSLPKYRRLDETGNLKFGPLSMTGKAYGTFLFEKRNGSYDSAFQKSPSSTIDNLKYSTSASRSASRKRRLDDSVLDESINSPLTKDILSPPCCSSPKNPDKVIPFSPDLACVLDSFESFSEENKHGTDLSDKNLKNGFLNIKTLTQIAPKDNVNLLISRECRVNVCCPTLGNSELNKSSENLAKNLFHTVSAVSPEPELHFENEIDQFVSVNPTIDDANESIEEFIESCCSFFEESLNNAVNDNERDSSNEVVCQIESKYEDLLGEQGQGCIEPNKAHNENNTVSQSLPPVNQENRDVEKVLEKSNIAKTAYKSVDIPSSVLKLDSAEASNGAIPESQLPESVCKTCLRDDNEILEIPEEKHLINKCNGVREPGDHLHLENQHPSDFFHLKNNLVCNEVKDSQSKVKSVTETKTKSLPAGNIENKEKMKLCSVLAKESKIVSKETDLERRKRIYLQCVSSHISDKSKPSTGVIDELLTLMDSVAQKENEIGEGHWQHPSDLTSRNCFRKNGSIPKISLQEWQNRNKKDFKRFTSIPKKFLRSTIPKKTPL</sequence>
<evidence type="ECO:0000256" key="4">
    <source>
        <dbReference type="SAM" id="MobiDB-lite"/>
    </source>
</evidence>
<comment type="subcellular location">
    <subcellularLocation>
        <location evidence="1">Nucleus</location>
    </subcellularLocation>
</comment>
<evidence type="ECO:0000256" key="3">
    <source>
        <dbReference type="ARBA" id="ARBA00023242"/>
    </source>
</evidence>
<organism evidence="5 6">
    <name type="scientific">Polypterus senegalus</name>
    <name type="common">Senegal bichir</name>
    <dbReference type="NCBI Taxonomy" id="55291"/>
    <lineage>
        <taxon>Eukaryota</taxon>
        <taxon>Metazoa</taxon>
        <taxon>Chordata</taxon>
        <taxon>Craniata</taxon>
        <taxon>Vertebrata</taxon>
        <taxon>Euteleostomi</taxon>
        <taxon>Actinopterygii</taxon>
        <taxon>Polypteriformes</taxon>
        <taxon>Polypteridae</taxon>
        <taxon>Polypterus</taxon>
    </lineage>
</organism>
<evidence type="ECO:0000313" key="6">
    <source>
        <dbReference type="Proteomes" id="UP000886611"/>
    </source>
</evidence>
<feature type="non-terminal residue" evidence="5">
    <location>
        <position position="557"/>
    </location>
</feature>
<accession>A0A8X8BND6</accession>
<dbReference type="Pfam" id="PF15427">
    <property type="entry name" value="S100PBPR"/>
    <property type="match status" value="1"/>
</dbReference>
<dbReference type="PANTHER" id="PTHR14455:SF0">
    <property type="entry name" value="S100P-BINDING PROTEIN"/>
    <property type="match status" value="1"/>
</dbReference>
<evidence type="ECO:0000313" key="5">
    <source>
        <dbReference type="EMBL" id="KAG2460662.1"/>
    </source>
</evidence>
<dbReference type="OrthoDB" id="8945510at2759"/>
<dbReference type="EMBL" id="JAATIS010004753">
    <property type="protein sequence ID" value="KAG2460662.1"/>
    <property type="molecule type" value="Genomic_DNA"/>
</dbReference>
<dbReference type="GO" id="GO:0048306">
    <property type="term" value="F:calcium-dependent protein binding"/>
    <property type="evidence" value="ECO:0007669"/>
    <property type="project" value="InterPro"/>
</dbReference>
<reference evidence="5 6" key="1">
    <citation type="journal article" date="2021" name="Cell">
        <title>Tracing the genetic footprints of vertebrate landing in non-teleost ray-finned fishes.</title>
        <authorList>
            <person name="Bi X."/>
            <person name="Wang K."/>
            <person name="Yang L."/>
            <person name="Pan H."/>
            <person name="Jiang H."/>
            <person name="Wei Q."/>
            <person name="Fang M."/>
            <person name="Yu H."/>
            <person name="Zhu C."/>
            <person name="Cai Y."/>
            <person name="He Y."/>
            <person name="Gan X."/>
            <person name="Zeng H."/>
            <person name="Yu D."/>
            <person name="Zhu Y."/>
            <person name="Jiang H."/>
            <person name="Qiu Q."/>
            <person name="Yang H."/>
            <person name="Zhang Y.E."/>
            <person name="Wang W."/>
            <person name="Zhu M."/>
            <person name="He S."/>
            <person name="Zhang G."/>
        </authorList>
    </citation>
    <scope>NUCLEOTIDE SEQUENCE [LARGE SCALE GENOMIC DNA]</scope>
    <source>
        <strain evidence="5">Bchr_013</strain>
    </source>
</reference>
<name>A0A8X8BND6_POLSE</name>
<keyword evidence="6" id="KW-1185">Reference proteome</keyword>
<gene>
    <name evidence="5" type="primary">S100pbp</name>
    <name evidence="5" type="ORF">GTO96_0011251</name>
</gene>
<feature type="compositionally biased region" description="Polar residues" evidence="4">
    <location>
        <begin position="287"/>
        <end position="300"/>
    </location>
</feature>
<evidence type="ECO:0000256" key="1">
    <source>
        <dbReference type="ARBA" id="ARBA00004123"/>
    </source>
</evidence>
<dbReference type="Proteomes" id="UP000886611">
    <property type="component" value="Unassembled WGS sequence"/>
</dbReference>
<dbReference type="InterPro" id="IPR026097">
    <property type="entry name" value="S100PBP"/>
</dbReference>
<evidence type="ECO:0000256" key="2">
    <source>
        <dbReference type="ARBA" id="ARBA00020595"/>
    </source>
</evidence>
<feature type="region of interest" description="Disordered" evidence="4">
    <location>
        <begin position="282"/>
        <end position="303"/>
    </location>
</feature>
<comment type="caution">
    <text evidence="5">The sequence shown here is derived from an EMBL/GenBank/DDBJ whole genome shotgun (WGS) entry which is preliminary data.</text>
</comment>
<proteinExistence type="predicted"/>
<feature type="non-terminal residue" evidence="5">
    <location>
        <position position="1"/>
    </location>
</feature>